<reference evidence="1 2" key="1">
    <citation type="submission" date="2020-02" db="EMBL/GenBank/DDBJ databases">
        <title>Complete genome sequence of Flavobacteriaceae bacterium.</title>
        <authorList>
            <person name="Kim S.-J."/>
            <person name="Kim Y.-S."/>
            <person name="Kim K.-H."/>
        </authorList>
    </citation>
    <scope>NUCLEOTIDE SEQUENCE [LARGE SCALE GENOMIC DNA]</scope>
    <source>
        <strain evidence="1 2">RR4-40</strain>
    </source>
</reference>
<dbReference type="Proteomes" id="UP000505306">
    <property type="component" value="Chromosome"/>
</dbReference>
<evidence type="ECO:0000313" key="2">
    <source>
        <dbReference type="Proteomes" id="UP000505306"/>
    </source>
</evidence>
<sequence length="205" mass="24006">MNKASLVKLRVVSVRRLLFILVVIVISSSCAPFQHTVENPTRLQKQTIAKLNGTYHFRSQFIDSLHGEGRGWRYNQNFFNELDRKLLKDTLVLDSTGQYAFQLTMENSKRMQVNFIKDDTIFSKRSFKTKLTKDGYIKLKNKNFQVVLLPYVLGFIDVKRVRFTVDADRNLVFDVGEHRSGGAFIVMFDGRNYKYRRTYNRISDN</sequence>
<evidence type="ECO:0000313" key="1">
    <source>
        <dbReference type="EMBL" id="QIE60289.1"/>
    </source>
</evidence>
<protein>
    <submittedName>
        <fullName evidence="1">Uncharacterized protein</fullName>
    </submittedName>
</protein>
<dbReference type="AlphaFoldDB" id="A0A6G6GP08"/>
<dbReference type="EMBL" id="CP049057">
    <property type="protein sequence ID" value="QIE60289.1"/>
    <property type="molecule type" value="Genomic_DNA"/>
</dbReference>
<accession>A0A6G6GP08</accession>
<gene>
    <name evidence="1" type="ORF">G5B37_12165</name>
</gene>
<keyword evidence="2" id="KW-1185">Reference proteome</keyword>
<dbReference type="KEGG" id="mgel:G5B37_12165"/>
<proteinExistence type="predicted"/>
<dbReference type="PROSITE" id="PS51257">
    <property type="entry name" value="PROKAR_LIPOPROTEIN"/>
    <property type="match status" value="1"/>
</dbReference>
<organism evidence="1 2">
    <name type="scientific">Rasiella rasia</name>
    <dbReference type="NCBI Taxonomy" id="2744027"/>
    <lineage>
        <taxon>Bacteria</taxon>
        <taxon>Pseudomonadati</taxon>
        <taxon>Bacteroidota</taxon>
        <taxon>Flavobacteriia</taxon>
        <taxon>Flavobacteriales</taxon>
        <taxon>Flavobacteriaceae</taxon>
        <taxon>Rasiella</taxon>
    </lineage>
</organism>
<name>A0A6G6GP08_9FLAO</name>
<dbReference type="RefSeq" id="WP_164680302.1">
    <property type="nucleotide sequence ID" value="NZ_CP049057.1"/>
</dbReference>